<dbReference type="SMART" id="SM00478">
    <property type="entry name" value="ENDO3c"/>
    <property type="match status" value="1"/>
</dbReference>
<protein>
    <recommendedName>
        <fullName evidence="2">HhH-GPD domain-containing protein</fullName>
    </recommendedName>
</protein>
<proteinExistence type="predicted"/>
<dbReference type="GO" id="GO:0000702">
    <property type="term" value="F:oxidized base lesion DNA N-glycosylase activity"/>
    <property type="evidence" value="ECO:0007669"/>
    <property type="project" value="UniProtKB-ARBA"/>
</dbReference>
<dbReference type="PANTHER" id="PTHR47203">
    <property type="match status" value="1"/>
</dbReference>
<organism evidence="3 4">
    <name type="scientific">Fusarium torulosum</name>
    <dbReference type="NCBI Taxonomy" id="33205"/>
    <lineage>
        <taxon>Eukaryota</taxon>
        <taxon>Fungi</taxon>
        <taxon>Dikarya</taxon>
        <taxon>Ascomycota</taxon>
        <taxon>Pezizomycotina</taxon>
        <taxon>Sordariomycetes</taxon>
        <taxon>Hypocreomycetidae</taxon>
        <taxon>Hypocreales</taxon>
        <taxon>Nectriaceae</taxon>
        <taxon>Fusarium</taxon>
    </lineage>
</organism>
<feature type="compositionally biased region" description="Basic and acidic residues" evidence="1">
    <location>
        <begin position="37"/>
        <end position="51"/>
    </location>
</feature>
<dbReference type="EMBL" id="ONZP01000126">
    <property type="protein sequence ID" value="SPJ74486.1"/>
    <property type="molecule type" value="Genomic_DNA"/>
</dbReference>
<dbReference type="InterPro" id="IPR011257">
    <property type="entry name" value="DNA_glycosylase"/>
</dbReference>
<evidence type="ECO:0000313" key="4">
    <source>
        <dbReference type="Proteomes" id="UP001187734"/>
    </source>
</evidence>
<name>A0AAE8M4X1_9HYPO</name>
<dbReference type="GO" id="GO:0006285">
    <property type="term" value="P:base-excision repair, AP site formation"/>
    <property type="evidence" value="ECO:0007669"/>
    <property type="project" value="UniProtKB-ARBA"/>
</dbReference>
<evidence type="ECO:0000313" key="3">
    <source>
        <dbReference type="EMBL" id="SPJ74486.1"/>
    </source>
</evidence>
<dbReference type="Pfam" id="PF00730">
    <property type="entry name" value="HhH-GPD"/>
    <property type="match status" value="1"/>
</dbReference>
<dbReference type="SUPFAM" id="SSF48150">
    <property type="entry name" value="DNA-glycosylase"/>
    <property type="match status" value="1"/>
</dbReference>
<evidence type="ECO:0000256" key="1">
    <source>
        <dbReference type="SAM" id="MobiDB-lite"/>
    </source>
</evidence>
<gene>
    <name evidence="3" type="ORF">FTOL_04217</name>
</gene>
<dbReference type="Proteomes" id="UP001187734">
    <property type="component" value="Unassembled WGS sequence"/>
</dbReference>
<sequence length="331" mass="37376">MSSLRRSTRVASHLSHGRVTDQGNIRKLPISTTRRPLAAERAKVSSHHGEQGRTSSISSDDIKPSVGDDQLAGKKWKSWSAHATSSPFPEFGRPTRHECEEAYRVLHEMHNDAVEKEFQDPYTPDTIPHVLDAMVVAVLSQATSWNNAKRAMDSLVATYGSIFAYDEIFNGGMEKLQNALRCGGLHIRKSKIIMTILEQVQHRYGKWDLDHLFNLSNEEAMKELISYKYIGPKSAFVVMGWCLKRNNFTVDTHVYRIAGLWGWRPKEASREMTQAHLDALVPVELKYKLHFLLIAHGRACPACRGGSKHNQTCSARKAMLKNAESYKQSDC</sequence>
<dbReference type="InterPro" id="IPR023170">
    <property type="entry name" value="HhH_base_excis_C"/>
</dbReference>
<dbReference type="Gene3D" id="1.10.1670.10">
    <property type="entry name" value="Helix-hairpin-Helix base-excision DNA repair enzymes (C-terminal)"/>
    <property type="match status" value="1"/>
</dbReference>
<dbReference type="PANTHER" id="PTHR47203:SF1">
    <property type="entry name" value="HYPOTHETICAL BASE EXCISION DNA REPAIR PROTEIN (EUROFUNG)"/>
    <property type="match status" value="1"/>
</dbReference>
<accession>A0AAE8M4X1</accession>
<feature type="region of interest" description="Disordered" evidence="1">
    <location>
        <begin position="1"/>
        <end position="74"/>
    </location>
</feature>
<dbReference type="Gene3D" id="1.10.340.30">
    <property type="entry name" value="Hypothetical protein, domain 2"/>
    <property type="match status" value="1"/>
</dbReference>
<feature type="domain" description="HhH-GPD" evidence="2">
    <location>
        <begin position="139"/>
        <end position="299"/>
    </location>
</feature>
<reference evidence="3" key="1">
    <citation type="submission" date="2018-03" db="EMBL/GenBank/DDBJ databases">
        <authorList>
            <person name="Guldener U."/>
        </authorList>
    </citation>
    <scope>NUCLEOTIDE SEQUENCE</scope>
</reference>
<comment type="caution">
    <text evidence="3">The sequence shown here is derived from an EMBL/GenBank/DDBJ whole genome shotgun (WGS) entry which is preliminary data.</text>
</comment>
<evidence type="ECO:0000259" key="2">
    <source>
        <dbReference type="SMART" id="SM00478"/>
    </source>
</evidence>
<dbReference type="CDD" id="cd00056">
    <property type="entry name" value="ENDO3c"/>
    <property type="match status" value="1"/>
</dbReference>
<keyword evidence="4" id="KW-1185">Reference proteome</keyword>
<dbReference type="InterPro" id="IPR003265">
    <property type="entry name" value="HhH-GPD_domain"/>
</dbReference>
<dbReference type="AlphaFoldDB" id="A0AAE8M4X1"/>